<name>A0A0F9EN77_9ZZZZ</name>
<gene>
    <name evidence="1" type="ORF">LCGC14_2053740</name>
</gene>
<dbReference type="EMBL" id="LAZR01024318">
    <property type="protein sequence ID" value="KKL75553.1"/>
    <property type="molecule type" value="Genomic_DNA"/>
</dbReference>
<protein>
    <submittedName>
        <fullName evidence="1">Uncharacterized protein</fullName>
    </submittedName>
</protein>
<proteinExistence type="predicted"/>
<reference evidence="1" key="1">
    <citation type="journal article" date="2015" name="Nature">
        <title>Complex archaea that bridge the gap between prokaryotes and eukaryotes.</title>
        <authorList>
            <person name="Spang A."/>
            <person name="Saw J.H."/>
            <person name="Jorgensen S.L."/>
            <person name="Zaremba-Niedzwiedzka K."/>
            <person name="Martijn J."/>
            <person name="Lind A.E."/>
            <person name="van Eijk R."/>
            <person name="Schleper C."/>
            <person name="Guy L."/>
            <person name="Ettema T.J."/>
        </authorList>
    </citation>
    <scope>NUCLEOTIDE SEQUENCE</scope>
</reference>
<organism evidence="1">
    <name type="scientific">marine sediment metagenome</name>
    <dbReference type="NCBI Taxonomy" id="412755"/>
    <lineage>
        <taxon>unclassified sequences</taxon>
        <taxon>metagenomes</taxon>
        <taxon>ecological metagenomes</taxon>
    </lineage>
</organism>
<dbReference type="AlphaFoldDB" id="A0A0F9EN77"/>
<accession>A0A0F9EN77</accession>
<comment type="caution">
    <text evidence="1">The sequence shown here is derived from an EMBL/GenBank/DDBJ whole genome shotgun (WGS) entry which is preliminary data.</text>
</comment>
<sequence length="278" mass="33231">MVNIKISWINETSTYQVEKELDSFIDNFLSSLKQYLKLANIDIILIPFGLDPGFQKTLMKHRDYFQDPNDINNLDYIEDGFAVYIPNTLLKNRDLCLIVVKVYKFMRVSILHELYHLLFENDNFKRTYLPRNYVNEGPDFSYYLEDFFVEYLALEKNINKIFNEREDIEEYQKLNELTDGIISKSLQIYNGFKNHGGGDLKGLLISLLSCYYIFFSCWRVVKKFLLEHEIQFKELWDKILGLKELEFFKKILVDMRNIFIEENLSHISNKLQILFNQL</sequence>
<evidence type="ECO:0000313" key="1">
    <source>
        <dbReference type="EMBL" id="KKL75553.1"/>
    </source>
</evidence>